<dbReference type="InterPro" id="IPR001895">
    <property type="entry name" value="RASGEF_cat_dom"/>
</dbReference>
<dbReference type="PROSITE" id="PS50009">
    <property type="entry name" value="RASGEF_CAT"/>
    <property type="match status" value="1"/>
</dbReference>
<dbReference type="PANTHER" id="PTHR23113">
    <property type="entry name" value="GUANINE NUCLEOTIDE EXCHANGE FACTOR"/>
    <property type="match status" value="1"/>
</dbReference>
<evidence type="ECO:0000256" key="1">
    <source>
        <dbReference type="ARBA" id="ARBA00022658"/>
    </source>
</evidence>
<feature type="compositionally biased region" description="Basic and acidic residues" evidence="3">
    <location>
        <begin position="319"/>
        <end position="332"/>
    </location>
</feature>
<feature type="region of interest" description="Disordered" evidence="3">
    <location>
        <begin position="1663"/>
        <end position="1715"/>
    </location>
</feature>
<feature type="compositionally biased region" description="Pro residues" evidence="3">
    <location>
        <begin position="1063"/>
        <end position="1078"/>
    </location>
</feature>
<proteinExistence type="predicted"/>
<feature type="region of interest" description="Disordered" evidence="3">
    <location>
        <begin position="596"/>
        <end position="622"/>
    </location>
</feature>
<feature type="compositionally biased region" description="Low complexity" evidence="3">
    <location>
        <begin position="687"/>
        <end position="702"/>
    </location>
</feature>
<feature type="region of interest" description="Disordered" evidence="3">
    <location>
        <begin position="1105"/>
        <end position="1138"/>
    </location>
</feature>
<comment type="caution">
    <text evidence="5">The sequence shown here is derived from an EMBL/GenBank/DDBJ whole genome shotgun (WGS) entry which is preliminary data.</text>
</comment>
<dbReference type="SUPFAM" id="SSF48366">
    <property type="entry name" value="Ras GEF"/>
    <property type="match status" value="1"/>
</dbReference>
<dbReference type="PANTHER" id="PTHR23113:SF370">
    <property type="entry name" value="RAS GUANINE NUCLEOTIDE EXCHANGE FACTOR P"/>
    <property type="match status" value="1"/>
</dbReference>
<dbReference type="Proteomes" id="UP001281761">
    <property type="component" value="Unassembled WGS sequence"/>
</dbReference>
<feature type="region of interest" description="Disordered" evidence="3">
    <location>
        <begin position="1258"/>
        <end position="1325"/>
    </location>
</feature>
<feature type="region of interest" description="Disordered" evidence="3">
    <location>
        <begin position="1212"/>
        <end position="1246"/>
    </location>
</feature>
<feature type="compositionally biased region" description="Polar residues" evidence="3">
    <location>
        <begin position="1521"/>
        <end position="1538"/>
    </location>
</feature>
<evidence type="ECO:0000313" key="5">
    <source>
        <dbReference type="EMBL" id="KAK2949494.1"/>
    </source>
</evidence>
<feature type="compositionally biased region" description="Acidic residues" evidence="3">
    <location>
        <begin position="1581"/>
        <end position="1591"/>
    </location>
</feature>
<dbReference type="InterPro" id="IPR023578">
    <property type="entry name" value="Ras_GEF_dom_sf"/>
</dbReference>
<name>A0ABQ9XF71_9EUKA</name>
<feature type="region of interest" description="Disordered" evidence="3">
    <location>
        <begin position="312"/>
        <end position="377"/>
    </location>
</feature>
<evidence type="ECO:0000313" key="6">
    <source>
        <dbReference type="Proteomes" id="UP001281761"/>
    </source>
</evidence>
<dbReference type="EMBL" id="JARBJD010000155">
    <property type="protein sequence ID" value="KAK2949494.1"/>
    <property type="molecule type" value="Genomic_DNA"/>
</dbReference>
<feature type="region of interest" description="Disordered" evidence="3">
    <location>
        <begin position="676"/>
        <end position="831"/>
    </location>
</feature>
<organism evidence="5 6">
    <name type="scientific">Blattamonas nauphoetae</name>
    <dbReference type="NCBI Taxonomy" id="2049346"/>
    <lineage>
        <taxon>Eukaryota</taxon>
        <taxon>Metamonada</taxon>
        <taxon>Preaxostyla</taxon>
        <taxon>Oxymonadida</taxon>
        <taxon>Blattamonas</taxon>
    </lineage>
</organism>
<dbReference type="Gene3D" id="1.10.840.10">
    <property type="entry name" value="Ras guanine-nucleotide exchange factors catalytic domain"/>
    <property type="match status" value="1"/>
</dbReference>
<feature type="region of interest" description="Disordered" evidence="3">
    <location>
        <begin position="1577"/>
        <end position="1650"/>
    </location>
</feature>
<feature type="compositionally biased region" description="Polar residues" evidence="3">
    <location>
        <begin position="894"/>
        <end position="903"/>
    </location>
</feature>
<reference evidence="5 6" key="1">
    <citation type="journal article" date="2022" name="bioRxiv">
        <title>Genomics of Preaxostyla Flagellates Illuminates Evolutionary Transitions and the Path Towards Mitochondrial Loss.</title>
        <authorList>
            <person name="Novak L.V.F."/>
            <person name="Treitli S.C."/>
            <person name="Pyrih J."/>
            <person name="Halakuc P."/>
            <person name="Pipaliya S.V."/>
            <person name="Vacek V."/>
            <person name="Brzon O."/>
            <person name="Soukal P."/>
            <person name="Eme L."/>
            <person name="Dacks J.B."/>
            <person name="Karnkowska A."/>
            <person name="Elias M."/>
            <person name="Hampl V."/>
        </authorList>
    </citation>
    <scope>NUCLEOTIDE SEQUENCE [LARGE SCALE GENOMIC DNA]</scope>
    <source>
        <strain evidence="5">NAU3</strain>
        <tissue evidence="5">Gut</tissue>
    </source>
</reference>
<dbReference type="SMART" id="SM00147">
    <property type="entry name" value="RasGEF"/>
    <property type="match status" value="1"/>
</dbReference>
<feature type="compositionally biased region" description="Low complexity" evidence="3">
    <location>
        <begin position="709"/>
        <end position="718"/>
    </location>
</feature>
<feature type="compositionally biased region" description="Polar residues" evidence="3">
    <location>
        <begin position="744"/>
        <end position="785"/>
    </location>
</feature>
<feature type="compositionally biased region" description="Polar residues" evidence="3">
    <location>
        <begin position="1674"/>
        <end position="1690"/>
    </location>
</feature>
<accession>A0ABQ9XF71</accession>
<feature type="compositionally biased region" description="Polar residues" evidence="3">
    <location>
        <begin position="62"/>
        <end position="83"/>
    </location>
</feature>
<feature type="compositionally biased region" description="Basic and acidic residues" evidence="3">
    <location>
        <begin position="884"/>
        <end position="893"/>
    </location>
</feature>
<feature type="region of interest" description="Disordered" evidence="3">
    <location>
        <begin position="1521"/>
        <end position="1546"/>
    </location>
</feature>
<feature type="compositionally biased region" description="Low complexity" evidence="3">
    <location>
        <begin position="986"/>
        <end position="999"/>
    </location>
</feature>
<dbReference type="InterPro" id="IPR036964">
    <property type="entry name" value="RASGEF_cat_dom_sf"/>
</dbReference>
<gene>
    <name evidence="5" type="ORF">BLNAU_15582</name>
</gene>
<feature type="compositionally biased region" description="Basic and acidic residues" evidence="3">
    <location>
        <begin position="1212"/>
        <end position="1221"/>
    </location>
</feature>
<sequence>MYPFIATLRGNSLSSPTEEGIPTTPMLEKKTRRHFDFPLPDHPSFVPQGRNSSRATPLMSPSRLSTQTSTRHSITGVPSTSQKPPDAFTRNANIISPTTTVVTGRKGGFPSLGSPTDSNSQDLIAGSIHHHQQKPSKPSSMYKVSETLSVPSLLTIPHFIELVAVKNASFTLRSAFLFSFRKFITPHELVLSLAYTTIVHLEATQPEINLYTSIKDHTFLEMAKASPYGLDRCITVSEIDCVALFIFTWVKGYNDFSPPNPEITYEHLNYLLELLLLSASKKSVFLGKIGDIVNEMRAERIKLLDQVKKEKKKSTPVRTDSHTRILSHDSSSKHSLRSSHSSSSSIHNNDEHEPFDWDDTQWLQPNQANGQDYPPTAVRGSMTLKRLSGPSLFGVKDSIALSIAVTLTHIEDRLVKLIQINEFLDANWLSDDKAVLSPNIVKMTQHFNRVTSWVPAVVLSYDTPKKRAKMWDLFISVAEELRKLKNYNGLMEIIFGMEHRALKRLKETKKQRKKSDESLMDLLERPPTYPHLVRELNRTLPPKIVILPLLLKEVIYAENWGSFTETVSLKHASTVELPTYSGNISPIVSPTSLVPTPKFAPTPDPFPDPEEEEYEEYEEDEEYEEEFEEDTVMMVRVEKCMAYFKVVDDFHTSVQSPISLPRVPILSSALFGPHQIGSPSHADSPFQLSNSASQSTSLTQQTPPKPRNSRSNDASSNSPLQLEPMPTDDELIERSRQLERPTLLKTTSSHRQLESTSKPFTPSSHAVTTSTSPIEPNPNNNSQTKIPYEFASPLEKSEDSTTHGDQSSLGRSSHPPMNSIQVSTDPRSPFSNLSVEVTMGTLKKDKKQIVAQIEPTTEEGRSVYFSTNHSSTHTTSLITPSSGIHHDFHDSDTPKTLTASPSRSLKIATLAGSKEDSPHRQSTTLPGPPKTDSISASPFSDVQGVVEFSTLSKKEALDQLKKMRTDSTYSSATNTRPGTPQQKIGRTPSPATPSTVSVSPRPPPQLTKLPVVSSKLVDKKVEESEPPTPQSDFDSPTSTPEPPSDEDFPPPPTPSSCEEESLPPTPPSSSAPSPPPLTPSVHSVTASQESAPTLLHKQITGKVIHGSKPVSPRSVPTSASSNAVTPLFPSPSPQHHQSLIHSEFHRSLLKQIEEHRLRLGQQQSKNRPTSKAALNKNRAGEVVQTPTGPKRLVRKNTSIFPLLCMLGEERTGYETSKDRIKQRERRSKLNIQEADDDGKTDMDSDSDAAVSVELEDNMFDESGSGSTDDEKSSPELPNFSQTRLPRKDTARMNKKASGSPDPLIQTVNLSNRTQSTVTAPSVSRRPSMGAPRIISFESYDQFDMTEMPSLIRFLVDVGNMQHTLVPPTILHTWAHLFSPSFQYSQTMKSTDPRHSLFPFLRIPASFVVPVAPNSYVPPSRNSRVFLSSFTLIERPRVPPPPLGEPSSVFVLNPLPVDLWGLDCATTITPTLHLRYSLSDDGKPVTPTSNTTASRDRAGTIALRRASSRGGLSMTKGLSALLSSPRSSEGTPKQVSMPSPTVLKTPEPTTTITTVALTSTKPIITSNMQTCSPVLTPAGKEEVEEEESEFESGSEYTTEYTTEEGEDEEEGEEESSETVAQVPTPLLFTTPPKPALSTRIGPTLKSPFPSNQDLIDRARSPMLRGNSVLSPHVPPSSQLSHTNSIAPSLQYTPILPPKSEPKAEEPTKKEKKHRIPISFIPFNTRRHSLPFASYSPQRFILTFDDYIRTLDNNEDEG</sequence>
<evidence type="ECO:0000256" key="2">
    <source>
        <dbReference type="PROSITE-ProRule" id="PRU00168"/>
    </source>
</evidence>
<feature type="region of interest" description="Disordered" evidence="3">
    <location>
        <begin position="1158"/>
        <end position="1188"/>
    </location>
</feature>
<feature type="compositionally biased region" description="Low complexity" evidence="3">
    <location>
        <begin position="338"/>
        <end position="347"/>
    </location>
</feature>
<feature type="compositionally biased region" description="Acidic residues" evidence="3">
    <location>
        <begin position="607"/>
        <end position="622"/>
    </location>
</feature>
<keyword evidence="1 2" id="KW-0344">Guanine-nucleotide releasing factor</keyword>
<feature type="compositionally biased region" description="Polar residues" evidence="3">
    <location>
        <begin position="1305"/>
        <end position="1321"/>
    </location>
</feature>
<feature type="compositionally biased region" description="Acidic residues" evidence="3">
    <location>
        <begin position="1600"/>
        <end position="1615"/>
    </location>
</feature>
<feature type="compositionally biased region" description="Polar residues" evidence="3">
    <location>
        <begin position="803"/>
        <end position="831"/>
    </location>
</feature>
<protein>
    <submittedName>
        <fullName evidence="5">RasGEF domain containing protein</fullName>
    </submittedName>
</protein>
<feature type="region of interest" description="Disordered" evidence="3">
    <location>
        <begin position="1"/>
        <end position="91"/>
    </location>
</feature>
<dbReference type="InterPro" id="IPR008937">
    <property type="entry name" value="Ras-like_GEF"/>
</dbReference>
<feature type="compositionally biased region" description="Low complexity" evidence="3">
    <location>
        <begin position="866"/>
        <end position="882"/>
    </location>
</feature>
<evidence type="ECO:0000256" key="3">
    <source>
        <dbReference type="SAM" id="MobiDB-lite"/>
    </source>
</evidence>
<feature type="compositionally biased region" description="Polar residues" evidence="3">
    <location>
        <begin position="361"/>
        <end position="370"/>
    </location>
</feature>
<feature type="compositionally biased region" description="Polar residues" evidence="3">
    <location>
        <begin position="1160"/>
        <end position="1169"/>
    </location>
</feature>
<evidence type="ECO:0000259" key="4">
    <source>
        <dbReference type="PROSITE" id="PS50009"/>
    </source>
</evidence>
<keyword evidence="6" id="KW-1185">Reference proteome</keyword>
<feature type="compositionally biased region" description="Basic and acidic residues" evidence="3">
    <location>
        <begin position="1698"/>
        <end position="1707"/>
    </location>
</feature>
<feature type="region of interest" description="Disordered" evidence="3">
    <location>
        <begin position="957"/>
        <end position="1092"/>
    </location>
</feature>
<feature type="domain" description="Ras-GEF" evidence="4">
    <location>
        <begin position="399"/>
        <end position="640"/>
    </location>
</feature>
<dbReference type="Pfam" id="PF00617">
    <property type="entry name" value="RasGEF"/>
    <property type="match status" value="1"/>
</dbReference>
<feature type="compositionally biased region" description="Polar residues" evidence="3">
    <location>
        <begin position="1114"/>
        <end position="1124"/>
    </location>
</feature>
<feature type="region of interest" description="Disordered" evidence="3">
    <location>
        <begin position="861"/>
        <end position="938"/>
    </location>
</feature>
<feature type="compositionally biased region" description="Polar residues" evidence="3">
    <location>
        <begin position="966"/>
        <end position="984"/>
    </location>
</feature>
<feature type="compositionally biased region" description="Polar residues" evidence="3">
    <location>
        <begin position="1081"/>
        <end position="1091"/>
    </location>
</feature>